<accession>A0A663A5B1</accession>
<name>A0A663A5B1_PHOVU</name>
<evidence type="ECO:0000313" key="2">
    <source>
        <dbReference type="Proteomes" id="UP000408523"/>
    </source>
</evidence>
<evidence type="ECO:0000313" key="1">
    <source>
        <dbReference type="EMBL" id="TSE50363.1"/>
    </source>
</evidence>
<sequence length="323" mass="35840">MPILLFKTEHVPAFLLTAGVIIFSAIDAIEQYGTEIVLPVLSGNNRFTGSVFIIHHHPKTKRGSAETDLQFTIAAALHIVKSISQQDSDGVTAFLHLRGDIISIIIDTFVIVAPKRGKFAVSHFFSIQRKFIKAQATYIRRGVFHFLCHMELTAQINTFLCQSIHSIPGGLCLRLFQFTAMIFPTFGYAGILTGNGPNPFTAGESRFGSQDTEIRGGTPCRRRISLIPDTDTPSIMPVLLQDRIRTGNQLALSGFYFAAVPDYFSCPYIPNLYLISGLPRAIFRRTHLPSQTRGIRGGHSSVAHLTRQAGNSYVFRLHGERHN</sequence>
<dbReference type="EMBL" id="RWHZ01000002">
    <property type="protein sequence ID" value="TSE50363.1"/>
    <property type="molecule type" value="Genomic_DNA"/>
</dbReference>
<comment type="caution">
    <text evidence="1">The sequence shown here is derived from an EMBL/GenBank/DDBJ whole genome shotgun (WGS) entry which is preliminary data.</text>
</comment>
<organism evidence="1 2">
    <name type="scientific">Phocaeicola vulgatus</name>
    <name type="common">Bacteroides vulgatus</name>
    <dbReference type="NCBI Taxonomy" id="821"/>
    <lineage>
        <taxon>Bacteria</taxon>
        <taxon>Pseudomonadati</taxon>
        <taxon>Bacteroidota</taxon>
        <taxon>Bacteroidia</taxon>
        <taxon>Bacteroidales</taxon>
        <taxon>Bacteroidaceae</taxon>
        <taxon>Phocaeicola</taxon>
    </lineage>
</organism>
<proteinExistence type="predicted"/>
<dbReference type="AlphaFoldDB" id="A0A663A5B1"/>
<protein>
    <submittedName>
        <fullName evidence="1">Uncharacterized protein</fullName>
    </submittedName>
</protein>
<dbReference type="Proteomes" id="UP000408523">
    <property type="component" value="Unassembled WGS sequence"/>
</dbReference>
<gene>
    <name evidence="1" type="ORF">EH214_00335</name>
</gene>
<reference evidence="1 2" key="1">
    <citation type="journal article" date="2019" name="Nat. Commun.">
        <title>Gram positive-like bacteriocins with broad spectrum anti-Bacteroidales activity encoded on mobile elements of the human gut microbiota.</title>
        <authorList>
            <person name="Bechon N."/>
            <person name="Coyne M.J.Jr."/>
            <person name="Laclare-Mceneany V."/>
            <person name="Chatzidaki-Livanis M."/>
            <person name="Ghigo J.-M."/>
            <person name="Comstock L.E."/>
        </authorList>
    </citation>
    <scope>NUCLEOTIDE SEQUENCE [LARGE SCALE GENOMIC DNA]</scope>
    <source>
        <strain evidence="1 2">CL01T12C17</strain>
    </source>
</reference>